<organism evidence="2 3">
    <name type="scientific">Saccharomonospora azurea NA-128</name>
    <dbReference type="NCBI Taxonomy" id="882081"/>
    <lineage>
        <taxon>Bacteria</taxon>
        <taxon>Bacillati</taxon>
        <taxon>Actinomycetota</taxon>
        <taxon>Actinomycetes</taxon>
        <taxon>Pseudonocardiales</taxon>
        <taxon>Pseudonocardiaceae</taxon>
        <taxon>Saccharomonospora</taxon>
    </lineage>
</organism>
<name>H8GE51_9PSEU</name>
<dbReference type="Gene3D" id="3.30.1310.10">
    <property type="entry name" value="Nucleoid-associated protein YbaB-like domain"/>
    <property type="match status" value="1"/>
</dbReference>
<dbReference type="SUPFAM" id="SSF82607">
    <property type="entry name" value="YbaB-like"/>
    <property type="match status" value="1"/>
</dbReference>
<evidence type="ECO:0008006" key="4">
    <source>
        <dbReference type="Google" id="ProtNLM"/>
    </source>
</evidence>
<dbReference type="OrthoDB" id="3689231at2"/>
<proteinExistence type="predicted"/>
<sequence length="134" mass="15059">MTSPDDIQAMKDRLRRIRQNPEQALFSEFKGESRSGVVTVWVDMLGRQKRVHIAPGTVRDGDEQWLTDEINSAYAAAAKAATLLDFDLASLASELENAPRLRAHVESTTRPPQESRREERPGDDEFFDGFGVRG</sequence>
<feature type="compositionally biased region" description="Basic and acidic residues" evidence="1">
    <location>
        <begin position="97"/>
        <end position="120"/>
    </location>
</feature>
<accession>H8GE51</accession>
<evidence type="ECO:0000313" key="2">
    <source>
        <dbReference type="EMBL" id="EHY90933.1"/>
    </source>
</evidence>
<dbReference type="RefSeq" id="WP_005444568.1">
    <property type="nucleotide sequence ID" value="NZ_CM001466.1"/>
</dbReference>
<dbReference type="HOGENOM" id="CLU_1894687_0_0_11"/>
<feature type="region of interest" description="Disordered" evidence="1">
    <location>
        <begin position="97"/>
        <end position="134"/>
    </location>
</feature>
<evidence type="ECO:0000313" key="3">
    <source>
        <dbReference type="Proteomes" id="UP000004705"/>
    </source>
</evidence>
<dbReference type="InterPro" id="IPR004401">
    <property type="entry name" value="YbaB/EbfC"/>
</dbReference>
<dbReference type="GO" id="GO:0003677">
    <property type="term" value="F:DNA binding"/>
    <property type="evidence" value="ECO:0007669"/>
    <property type="project" value="InterPro"/>
</dbReference>
<dbReference type="AlphaFoldDB" id="H8GE51"/>
<protein>
    <recommendedName>
        <fullName evidence="4">YbaB/EbfC DNA-binding family protein</fullName>
    </recommendedName>
</protein>
<dbReference type="Pfam" id="PF02575">
    <property type="entry name" value="YbaB_DNA_bd"/>
    <property type="match status" value="1"/>
</dbReference>
<dbReference type="InterPro" id="IPR036894">
    <property type="entry name" value="YbaB-like_sf"/>
</dbReference>
<reference evidence="2 3" key="1">
    <citation type="journal article" date="2012" name="Stand. Genomic Sci.">
        <title>Genome sequence of the soil bacterium Saccharomonospora azurea type strain (NA-128(T)).</title>
        <authorList>
            <person name="Klenk H.P."/>
            <person name="Held B."/>
            <person name="Lucas S."/>
            <person name="Lapidus A."/>
            <person name="Copeland A."/>
            <person name="Hammon N."/>
            <person name="Pitluck S."/>
            <person name="Goodwin L.A."/>
            <person name="Han C."/>
            <person name="Tapia R."/>
            <person name="Brambilla E.M."/>
            <person name="Potter G."/>
            <person name="Land M."/>
            <person name="Ivanova N."/>
            <person name="Rohde M."/>
            <person name="Goker M."/>
            <person name="Detter J.C."/>
            <person name="Kyrpides N.C."/>
            <person name="Woyke T."/>
        </authorList>
    </citation>
    <scope>NUCLEOTIDE SEQUENCE [LARGE SCALE GENOMIC DNA]</scope>
    <source>
        <strain evidence="2 3">NA-128</strain>
    </source>
</reference>
<dbReference type="Proteomes" id="UP000004705">
    <property type="component" value="Chromosome"/>
</dbReference>
<evidence type="ECO:0000256" key="1">
    <source>
        <dbReference type="SAM" id="MobiDB-lite"/>
    </source>
</evidence>
<dbReference type="EMBL" id="CM001466">
    <property type="protein sequence ID" value="EHY90933.1"/>
    <property type="molecule type" value="Genomic_DNA"/>
</dbReference>
<gene>
    <name evidence="2" type="ORF">SacazDRAFT_04083</name>
</gene>
<keyword evidence="3" id="KW-1185">Reference proteome</keyword>